<dbReference type="Proteomes" id="UP000070412">
    <property type="component" value="Unassembled WGS sequence"/>
</dbReference>
<evidence type="ECO:0000259" key="13">
    <source>
        <dbReference type="PROSITE" id="PS51471"/>
    </source>
</evidence>
<dbReference type="PROSITE" id="PS50865">
    <property type="entry name" value="ZF_MYND_2"/>
    <property type="match status" value="1"/>
</dbReference>
<evidence type="ECO:0000313" key="15">
    <source>
        <dbReference type="EnsemblMetazoa" id="KAF7488630.1"/>
    </source>
</evidence>
<keyword evidence="8" id="KW-0408">Iron</keyword>
<reference evidence="16" key="1">
    <citation type="journal article" date="2020" name="PLoS Negl. Trop. Dis.">
        <title>High-quality nuclear genome for Sarcoptes scabiei-A critical resource for a neglected parasite.</title>
        <authorList>
            <person name="Korhonen P.K."/>
            <person name="Gasser R.B."/>
            <person name="Ma G."/>
            <person name="Wang T."/>
            <person name="Stroehlein A.J."/>
            <person name="Young N.D."/>
            <person name="Ang C.S."/>
            <person name="Fernando D.D."/>
            <person name="Lu H.C."/>
            <person name="Taylor S."/>
            <person name="Reynolds S.L."/>
            <person name="Mofiz E."/>
            <person name="Najaraj S.H."/>
            <person name="Gowda H."/>
            <person name="Madugundu A."/>
            <person name="Renuse S."/>
            <person name="Holt D."/>
            <person name="Pandey A."/>
            <person name="Papenfuss A.T."/>
            <person name="Fischer K."/>
        </authorList>
    </citation>
    <scope>NUCLEOTIDE SEQUENCE [LARGE SCALE GENOMIC DNA]</scope>
</reference>
<evidence type="ECO:0000256" key="1">
    <source>
        <dbReference type="ARBA" id="ARBA00001961"/>
    </source>
</evidence>
<evidence type="ECO:0000256" key="3">
    <source>
        <dbReference type="ARBA" id="ARBA00022771"/>
    </source>
</evidence>
<dbReference type="InterPro" id="IPR005123">
    <property type="entry name" value="Oxoglu/Fe-dep_dioxygenase_dom"/>
</dbReference>
<dbReference type="Gene3D" id="2.60.120.620">
    <property type="entry name" value="q2cbj1_9rhob like domain"/>
    <property type="match status" value="1"/>
</dbReference>
<keyword evidence="7" id="KW-0560">Oxidoreductase</keyword>
<accession>A0A834R2U2</accession>
<keyword evidence="2" id="KW-0479">Metal-binding</keyword>
<dbReference type="Pfam" id="PF13640">
    <property type="entry name" value="2OG-FeII_Oxy_3"/>
    <property type="match status" value="1"/>
</dbReference>
<dbReference type="GO" id="GO:0031418">
    <property type="term" value="F:L-ascorbic acid binding"/>
    <property type="evidence" value="ECO:0007669"/>
    <property type="project" value="UniProtKB-KW"/>
</dbReference>
<reference evidence="14" key="2">
    <citation type="submission" date="2020-01" db="EMBL/GenBank/DDBJ databases">
        <authorList>
            <person name="Korhonen P.K.K."/>
            <person name="Guangxu M.G."/>
            <person name="Wang T.W."/>
            <person name="Stroehlein A.J.S."/>
            <person name="Young N.D."/>
            <person name="Ang C.-S.A."/>
            <person name="Fernando D.W.F."/>
            <person name="Lu H.L."/>
            <person name="Taylor S.T."/>
            <person name="Ehtesham M.E.M."/>
            <person name="Najaraj S.H.N."/>
            <person name="Harsha G.H.G."/>
            <person name="Madugundu A.M."/>
            <person name="Renuse S.R."/>
            <person name="Holt D.H."/>
            <person name="Pandey A.P."/>
            <person name="Papenfuss A.P."/>
            <person name="Gasser R.B.G."/>
            <person name="Fischer K.F."/>
        </authorList>
    </citation>
    <scope>NUCLEOTIDE SEQUENCE</scope>
    <source>
        <strain evidence="14">SSS_KF_BRIS2020</strain>
    </source>
</reference>
<feature type="domain" description="MYND-type" evidence="12">
    <location>
        <begin position="3"/>
        <end position="40"/>
    </location>
</feature>
<dbReference type="GO" id="GO:0008270">
    <property type="term" value="F:zinc ion binding"/>
    <property type="evidence" value="ECO:0007669"/>
    <property type="project" value="UniProtKB-KW"/>
</dbReference>
<protein>
    <recommendedName>
        <fullName evidence="9">hypoxia-inducible factor-proline dioxygenase</fullName>
        <ecNumber evidence="9">1.14.11.29</ecNumber>
    </recommendedName>
</protein>
<comment type="catalytic activity">
    <reaction evidence="10">
        <text>L-prolyl-[hypoxia-inducible factor alpha subunit] + 2-oxoglutarate + O2 = trans-4-hydroxy-L-prolyl-[hypoxia-inducible factor alpha subunit] + succinate + CO2</text>
        <dbReference type="Rhea" id="RHEA:48400"/>
        <dbReference type="Rhea" id="RHEA-COMP:12093"/>
        <dbReference type="Rhea" id="RHEA-COMP:12094"/>
        <dbReference type="ChEBI" id="CHEBI:15379"/>
        <dbReference type="ChEBI" id="CHEBI:16526"/>
        <dbReference type="ChEBI" id="CHEBI:16810"/>
        <dbReference type="ChEBI" id="CHEBI:30031"/>
        <dbReference type="ChEBI" id="CHEBI:50342"/>
        <dbReference type="ChEBI" id="CHEBI:61965"/>
        <dbReference type="EC" id="1.14.11.29"/>
    </reaction>
</comment>
<feature type="domain" description="Fe2OG dioxygenase" evidence="13">
    <location>
        <begin position="331"/>
        <end position="430"/>
    </location>
</feature>
<organism evidence="14">
    <name type="scientific">Sarcoptes scabiei</name>
    <name type="common">Itch mite</name>
    <name type="synonym">Acarus scabiei</name>
    <dbReference type="NCBI Taxonomy" id="52283"/>
    <lineage>
        <taxon>Eukaryota</taxon>
        <taxon>Metazoa</taxon>
        <taxon>Ecdysozoa</taxon>
        <taxon>Arthropoda</taxon>
        <taxon>Chelicerata</taxon>
        <taxon>Arachnida</taxon>
        <taxon>Acari</taxon>
        <taxon>Acariformes</taxon>
        <taxon>Sarcoptiformes</taxon>
        <taxon>Astigmata</taxon>
        <taxon>Psoroptidia</taxon>
        <taxon>Sarcoptoidea</taxon>
        <taxon>Sarcoptidae</taxon>
        <taxon>Sarcoptinae</taxon>
        <taxon>Sarcoptes</taxon>
    </lineage>
</organism>
<dbReference type="GO" id="GO:0071456">
    <property type="term" value="P:cellular response to hypoxia"/>
    <property type="evidence" value="ECO:0007669"/>
    <property type="project" value="TreeGrafter"/>
</dbReference>
<gene>
    <name evidence="14" type="primary">SSS_993g</name>
    <name evidence="14" type="ORF">SSS_993</name>
</gene>
<dbReference type="EnsemblMetazoa" id="SSS_993s_mrna">
    <property type="protein sequence ID" value="KAF7488630.1"/>
    <property type="gene ID" value="SSS_993"/>
</dbReference>
<keyword evidence="3 11" id="KW-0863">Zinc-finger</keyword>
<reference evidence="15" key="3">
    <citation type="submission" date="2022-06" db="UniProtKB">
        <authorList>
            <consortium name="EnsemblMetazoa"/>
        </authorList>
    </citation>
    <scope>IDENTIFICATION</scope>
</reference>
<evidence type="ECO:0000256" key="7">
    <source>
        <dbReference type="ARBA" id="ARBA00023002"/>
    </source>
</evidence>
<dbReference type="PROSITE" id="PS51471">
    <property type="entry name" value="FE2OG_OXY"/>
    <property type="match status" value="1"/>
</dbReference>
<dbReference type="GO" id="GO:0160082">
    <property type="term" value="F:hypoxia-inducible factor-proline dioxygenase activity"/>
    <property type="evidence" value="ECO:0007669"/>
    <property type="project" value="UniProtKB-EC"/>
</dbReference>
<dbReference type="InterPro" id="IPR051559">
    <property type="entry name" value="HIF_prolyl_hydroxylases"/>
</dbReference>
<name>A0A834R2U2_SARSC</name>
<evidence type="ECO:0000256" key="10">
    <source>
        <dbReference type="ARBA" id="ARBA00049134"/>
    </source>
</evidence>
<dbReference type="EC" id="1.14.11.29" evidence="9"/>
<evidence type="ECO:0000256" key="4">
    <source>
        <dbReference type="ARBA" id="ARBA00022833"/>
    </source>
</evidence>
<dbReference type="Pfam" id="PF01753">
    <property type="entry name" value="zf-MYND"/>
    <property type="match status" value="1"/>
</dbReference>
<evidence type="ECO:0000313" key="16">
    <source>
        <dbReference type="Proteomes" id="UP000070412"/>
    </source>
</evidence>
<evidence type="ECO:0000256" key="8">
    <source>
        <dbReference type="ARBA" id="ARBA00023004"/>
    </source>
</evidence>
<keyword evidence="6" id="KW-0223">Dioxygenase</keyword>
<evidence type="ECO:0000256" key="5">
    <source>
        <dbReference type="ARBA" id="ARBA00022896"/>
    </source>
</evidence>
<dbReference type="GO" id="GO:0008198">
    <property type="term" value="F:ferrous iron binding"/>
    <property type="evidence" value="ECO:0007669"/>
    <property type="project" value="TreeGrafter"/>
</dbReference>
<dbReference type="InterPro" id="IPR044862">
    <property type="entry name" value="Pro_4_hyd_alph_FE2OG_OXY"/>
</dbReference>
<dbReference type="SMART" id="SM00702">
    <property type="entry name" value="P4Hc"/>
    <property type="match status" value="1"/>
</dbReference>
<evidence type="ECO:0000259" key="12">
    <source>
        <dbReference type="PROSITE" id="PS50865"/>
    </source>
</evidence>
<dbReference type="Gene3D" id="6.10.140.2220">
    <property type="match status" value="1"/>
</dbReference>
<evidence type="ECO:0000256" key="2">
    <source>
        <dbReference type="ARBA" id="ARBA00022723"/>
    </source>
</evidence>
<dbReference type="PROSITE" id="PS01360">
    <property type="entry name" value="ZF_MYND_1"/>
    <property type="match status" value="1"/>
</dbReference>
<dbReference type="AlphaFoldDB" id="A0A834R2U2"/>
<dbReference type="InterPro" id="IPR006620">
    <property type="entry name" value="Pro_4_hyd_alph"/>
</dbReference>
<dbReference type="EMBL" id="WVUK01000066">
    <property type="protein sequence ID" value="KAF7488630.1"/>
    <property type="molecule type" value="Genomic_DNA"/>
</dbReference>
<evidence type="ECO:0000256" key="11">
    <source>
        <dbReference type="PROSITE-ProRule" id="PRU00134"/>
    </source>
</evidence>
<proteinExistence type="predicted"/>
<keyword evidence="16" id="KW-1185">Reference proteome</keyword>
<dbReference type="InterPro" id="IPR002893">
    <property type="entry name" value="Znf_MYND"/>
</dbReference>
<comment type="cofactor">
    <cofactor evidence="1">
        <name>L-ascorbate</name>
        <dbReference type="ChEBI" id="CHEBI:38290"/>
    </cofactor>
</comment>
<keyword evidence="4" id="KW-0862">Zinc</keyword>
<evidence type="ECO:0000313" key="14">
    <source>
        <dbReference type="EMBL" id="KAF7488630.1"/>
    </source>
</evidence>
<sequence>MSCEICGATENLKSCGRCLQANYCSREHQLAHWKEHKRWCQQISDNQIESNVTNVFDSTLNRQNESLKTDDVVFNEYANSALSIDKTNLMRNTTDDQYQLHNYIDQPTLIDSSSELRFMQTQMPTSNLDEILPTNFDNQILPNVSLGQDNSCNQVSCHTLSGNFNTNAMDIDQSNFVVSNHTDSNQSLSPASQIFHPMAININNHSNLEYSSSYQQNRDFVLNNLSRYCQIILRDMNKYGFCVIDDFLQIGDEILSEVLNLYDRGLFKAGQVVNSKENLNSKWIRGDRIIWVEGNERICSNIGFLVRILDSIISRCNSTALDEFLKYKITRRTKAMIACYPGNFTKYVRHVDNPNNDGRCITSIYYLNKDYNRDRDGGVLRLFPKMNAGIVADIEPKFNRVIFFWSDRRNPHEVMPSTRMRFAITVWYFDANERARAIQKYKEKSMQCPNDKDLVPF</sequence>
<evidence type="ECO:0000256" key="6">
    <source>
        <dbReference type="ARBA" id="ARBA00022964"/>
    </source>
</evidence>
<dbReference type="SUPFAM" id="SSF144232">
    <property type="entry name" value="HIT/MYND zinc finger-like"/>
    <property type="match status" value="1"/>
</dbReference>
<evidence type="ECO:0000256" key="9">
    <source>
        <dbReference type="ARBA" id="ARBA00039004"/>
    </source>
</evidence>
<dbReference type="PANTHER" id="PTHR12907">
    <property type="entry name" value="EGL NINE HOMOLOG-RELATED"/>
    <property type="match status" value="1"/>
</dbReference>
<dbReference type="PANTHER" id="PTHR12907:SF26">
    <property type="entry name" value="HIF PROLYL HYDROXYLASE, ISOFORM C"/>
    <property type="match status" value="1"/>
</dbReference>
<keyword evidence="5" id="KW-0847">Vitamin C</keyword>
<dbReference type="OrthoDB" id="76265at2759"/>